<evidence type="ECO:0000256" key="2">
    <source>
        <dbReference type="ARBA" id="ARBA00006810"/>
    </source>
</evidence>
<dbReference type="PROSITE" id="PS00449">
    <property type="entry name" value="ATPASE_A"/>
    <property type="match status" value="1"/>
</dbReference>
<keyword evidence="8 11" id="KW-0406">Ion transport</keyword>
<dbReference type="InterPro" id="IPR000568">
    <property type="entry name" value="ATP_synth_F0_asu"/>
</dbReference>
<dbReference type="HAMAP" id="MF_01393">
    <property type="entry name" value="ATP_synth_a_bact"/>
    <property type="match status" value="1"/>
</dbReference>
<dbReference type="EMBL" id="MGJO01000024">
    <property type="protein sequence ID" value="OGN09345.1"/>
    <property type="molecule type" value="Genomic_DNA"/>
</dbReference>
<dbReference type="GO" id="GO:0042777">
    <property type="term" value="P:proton motive force-driven plasma membrane ATP synthesis"/>
    <property type="evidence" value="ECO:0007669"/>
    <property type="project" value="TreeGrafter"/>
</dbReference>
<evidence type="ECO:0000256" key="12">
    <source>
        <dbReference type="RuleBase" id="RU000483"/>
    </source>
</evidence>
<keyword evidence="11" id="KW-1003">Cell membrane</keyword>
<gene>
    <name evidence="11" type="primary">atpB</name>
    <name evidence="13" type="ORF">A3C61_00670</name>
</gene>
<dbReference type="SUPFAM" id="SSF81336">
    <property type="entry name" value="F1F0 ATP synthase subunit A"/>
    <property type="match status" value="1"/>
</dbReference>
<feature type="transmembrane region" description="Helical" evidence="11">
    <location>
        <begin position="193"/>
        <end position="214"/>
    </location>
</feature>
<evidence type="ECO:0000256" key="6">
    <source>
        <dbReference type="ARBA" id="ARBA00022781"/>
    </source>
</evidence>
<dbReference type="PANTHER" id="PTHR42823:SF3">
    <property type="entry name" value="ATP SYNTHASE SUBUNIT A, CHLOROPLASTIC"/>
    <property type="match status" value="1"/>
</dbReference>
<evidence type="ECO:0000256" key="8">
    <source>
        <dbReference type="ARBA" id="ARBA00023065"/>
    </source>
</evidence>
<organism evidence="13 14">
    <name type="scientific">Candidatus Yanofskybacteria bacterium RIFCSPHIGHO2_02_FULL_39_10</name>
    <dbReference type="NCBI Taxonomy" id="1802674"/>
    <lineage>
        <taxon>Bacteria</taxon>
        <taxon>Candidatus Yanofskyibacteriota</taxon>
    </lineage>
</organism>
<evidence type="ECO:0000256" key="10">
    <source>
        <dbReference type="ARBA" id="ARBA00023310"/>
    </source>
</evidence>
<protein>
    <recommendedName>
        <fullName evidence="11 12">ATP synthase subunit a</fullName>
    </recommendedName>
    <alternativeName>
        <fullName evidence="11">ATP synthase F0 sector subunit a</fullName>
    </alternativeName>
    <alternativeName>
        <fullName evidence="11">F-ATPase subunit 6</fullName>
    </alternativeName>
</protein>
<comment type="caution">
    <text evidence="13">The sequence shown here is derived from an EMBL/GenBank/DDBJ whole genome shotgun (WGS) entry which is preliminary data.</text>
</comment>
<proteinExistence type="inferred from homology"/>
<dbReference type="GO" id="GO:0005886">
    <property type="term" value="C:plasma membrane"/>
    <property type="evidence" value="ECO:0007669"/>
    <property type="project" value="UniProtKB-SubCell"/>
</dbReference>
<comment type="function">
    <text evidence="11 12">Key component of the proton channel; it plays a direct role in the translocation of protons across the membrane.</text>
</comment>
<evidence type="ECO:0000256" key="7">
    <source>
        <dbReference type="ARBA" id="ARBA00022989"/>
    </source>
</evidence>
<dbReference type="NCBIfam" id="TIGR01131">
    <property type="entry name" value="ATP_synt_6_or_A"/>
    <property type="match status" value="1"/>
</dbReference>
<dbReference type="GO" id="GO:0045259">
    <property type="term" value="C:proton-transporting ATP synthase complex"/>
    <property type="evidence" value="ECO:0007669"/>
    <property type="project" value="UniProtKB-KW"/>
</dbReference>
<feature type="transmembrane region" description="Helical" evidence="11">
    <location>
        <begin position="79"/>
        <end position="98"/>
    </location>
</feature>
<dbReference type="PRINTS" id="PR00123">
    <property type="entry name" value="ATPASEA"/>
</dbReference>
<dbReference type="PANTHER" id="PTHR42823">
    <property type="entry name" value="ATP SYNTHASE SUBUNIT A, CHLOROPLASTIC"/>
    <property type="match status" value="1"/>
</dbReference>
<dbReference type="GO" id="GO:0046933">
    <property type="term" value="F:proton-transporting ATP synthase activity, rotational mechanism"/>
    <property type="evidence" value="ECO:0007669"/>
    <property type="project" value="UniProtKB-UniRule"/>
</dbReference>
<comment type="subcellular location">
    <subcellularLocation>
        <location evidence="11 12">Cell membrane</location>
        <topology evidence="11 12">Multi-pass membrane protein</topology>
    </subcellularLocation>
    <subcellularLocation>
        <location evidence="1">Membrane</location>
        <topology evidence="1">Multi-pass membrane protein</topology>
    </subcellularLocation>
</comment>
<dbReference type="InterPro" id="IPR035908">
    <property type="entry name" value="F0_ATP_A_sf"/>
</dbReference>
<dbReference type="Proteomes" id="UP000178908">
    <property type="component" value="Unassembled WGS sequence"/>
</dbReference>
<evidence type="ECO:0000313" key="14">
    <source>
        <dbReference type="Proteomes" id="UP000178908"/>
    </source>
</evidence>
<evidence type="ECO:0000256" key="4">
    <source>
        <dbReference type="ARBA" id="ARBA00022547"/>
    </source>
</evidence>
<evidence type="ECO:0000256" key="9">
    <source>
        <dbReference type="ARBA" id="ARBA00023136"/>
    </source>
</evidence>
<keyword evidence="10 11" id="KW-0066">ATP synthesis</keyword>
<evidence type="ECO:0000256" key="3">
    <source>
        <dbReference type="ARBA" id="ARBA00022448"/>
    </source>
</evidence>
<dbReference type="Pfam" id="PF00119">
    <property type="entry name" value="ATP-synt_A"/>
    <property type="match status" value="1"/>
</dbReference>
<keyword evidence="9 11" id="KW-0472">Membrane</keyword>
<keyword evidence="4 11" id="KW-0138">CF(0)</keyword>
<dbReference type="InterPro" id="IPR023011">
    <property type="entry name" value="ATP_synth_F0_asu_AS"/>
</dbReference>
<keyword evidence="5 11" id="KW-0812">Transmembrane</keyword>
<sequence length="255" mass="28532">MSEISIKAETLFHLGVFNFTNSYLLSLIVVGIFVSLAFWLRDKLSLIPGKVQSVFELLTDEILKLMDTILGSRQLSEKYFPLVTTIFLFVLLSNWLGLLPGSGSLGLSHEIVHEGESRLVLIPFLRAPSADLNFTVALAMVAMISIHFFAFTALGFKQHVGKFFNFKNPIYTFVGLLELVSEFVKIISFSFRLFGNVFAGEVLLIIIGFLGPYFLPLPFLFLEVFVGFIQAFIFAMLTLVFIGTAVTSHEEHAVE</sequence>
<dbReference type="CDD" id="cd00310">
    <property type="entry name" value="ATP-synt_Fo_a_6"/>
    <property type="match status" value="1"/>
</dbReference>
<evidence type="ECO:0000256" key="5">
    <source>
        <dbReference type="ARBA" id="ARBA00022692"/>
    </source>
</evidence>
<accession>A0A1F8F884</accession>
<feature type="transmembrane region" description="Helical" evidence="11">
    <location>
        <begin position="134"/>
        <end position="156"/>
    </location>
</feature>
<evidence type="ECO:0000256" key="11">
    <source>
        <dbReference type="HAMAP-Rule" id="MF_01393"/>
    </source>
</evidence>
<comment type="similarity">
    <text evidence="2 11 12">Belongs to the ATPase A chain family.</text>
</comment>
<reference evidence="13 14" key="1">
    <citation type="journal article" date="2016" name="Nat. Commun.">
        <title>Thousands of microbial genomes shed light on interconnected biogeochemical processes in an aquifer system.</title>
        <authorList>
            <person name="Anantharaman K."/>
            <person name="Brown C.T."/>
            <person name="Hug L.A."/>
            <person name="Sharon I."/>
            <person name="Castelle C.J."/>
            <person name="Probst A.J."/>
            <person name="Thomas B.C."/>
            <person name="Singh A."/>
            <person name="Wilkins M.J."/>
            <person name="Karaoz U."/>
            <person name="Brodie E.L."/>
            <person name="Williams K.H."/>
            <person name="Hubbard S.S."/>
            <person name="Banfield J.F."/>
        </authorList>
    </citation>
    <scope>NUCLEOTIDE SEQUENCE [LARGE SCALE GENOMIC DNA]</scope>
</reference>
<dbReference type="InterPro" id="IPR045082">
    <property type="entry name" value="ATP_syn_F0_a_bact/chloroplast"/>
</dbReference>
<keyword evidence="3 11" id="KW-0813">Transport</keyword>
<feature type="transmembrane region" description="Helical" evidence="11">
    <location>
        <begin position="20"/>
        <end position="40"/>
    </location>
</feature>
<name>A0A1F8F884_9BACT</name>
<keyword evidence="6 11" id="KW-0375">Hydrogen ion transport</keyword>
<feature type="transmembrane region" description="Helical" evidence="11">
    <location>
        <begin position="220"/>
        <end position="242"/>
    </location>
</feature>
<keyword evidence="7 11" id="KW-1133">Transmembrane helix</keyword>
<evidence type="ECO:0000313" key="13">
    <source>
        <dbReference type="EMBL" id="OGN09345.1"/>
    </source>
</evidence>
<dbReference type="Gene3D" id="1.20.120.220">
    <property type="entry name" value="ATP synthase, F0 complex, subunit A"/>
    <property type="match status" value="1"/>
</dbReference>
<dbReference type="AlphaFoldDB" id="A0A1F8F884"/>
<evidence type="ECO:0000256" key="1">
    <source>
        <dbReference type="ARBA" id="ARBA00004141"/>
    </source>
</evidence>